<proteinExistence type="predicted"/>
<evidence type="ECO:0000313" key="3">
    <source>
        <dbReference type="EMBL" id="AAQ75129.1"/>
    </source>
</evidence>
<dbReference type="SMART" id="SM00278">
    <property type="entry name" value="HhH1"/>
    <property type="match status" value="2"/>
</dbReference>
<dbReference type="InterPro" id="IPR010994">
    <property type="entry name" value="RuvA_2-like"/>
</dbReference>
<evidence type="ECO:0000259" key="2">
    <source>
        <dbReference type="SMART" id="SM00278"/>
    </source>
</evidence>
<feature type="domain" description="Helix-hairpin-helix DNA-binding motif class 1" evidence="2">
    <location>
        <begin position="29"/>
        <end position="48"/>
    </location>
</feature>
<dbReference type="InterPro" id="IPR003583">
    <property type="entry name" value="Hlx-hairpin-Hlx_DNA-bd_motif"/>
</dbReference>
<dbReference type="Gene3D" id="1.10.150.320">
    <property type="entry name" value="Photosystem II 12 kDa extrinsic protein"/>
    <property type="match status" value="1"/>
</dbReference>
<dbReference type="GO" id="GO:0003677">
    <property type="term" value="F:DNA binding"/>
    <property type="evidence" value="ECO:0007669"/>
    <property type="project" value="InterPro"/>
</dbReference>
<dbReference type="EMBL" id="AY312990">
    <property type="protein sequence ID" value="AAQ75129.1"/>
    <property type="molecule type" value="Genomic_DNA"/>
</dbReference>
<name>Q6W3Q2_9BACT</name>
<feature type="signal peptide" evidence="1">
    <location>
        <begin position="1"/>
        <end position="19"/>
    </location>
</feature>
<keyword evidence="1" id="KW-0732">Signal</keyword>
<dbReference type="Pfam" id="PF12836">
    <property type="entry name" value="HHH_3"/>
    <property type="match status" value="1"/>
</dbReference>
<feature type="domain" description="Helix-hairpin-helix DNA-binding motif class 1" evidence="2">
    <location>
        <begin position="58"/>
        <end position="77"/>
    </location>
</feature>
<sequence length="106" mass="11984">MIRGLTLISILTLGLFAMSATQLQTIDRDTLGCIKGIGEKRLNAIITYREKHQVTSLDELLEISGIGKKTIENIRNDVKKKSCQIDKQKQIKESKEDIQKKDIKAE</sequence>
<dbReference type="AlphaFoldDB" id="Q6W3Q2"/>
<evidence type="ECO:0000256" key="1">
    <source>
        <dbReference type="SAM" id="SignalP"/>
    </source>
</evidence>
<accession>Q6W3Q2</accession>
<dbReference type="SUPFAM" id="SSF47781">
    <property type="entry name" value="RuvA domain 2-like"/>
    <property type="match status" value="1"/>
</dbReference>
<organism evidence="3">
    <name type="scientific">Alvinella pompejana epibiont 6C6</name>
    <dbReference type="NCBI Taxonomy" id="244799"/>
    <lineage>
        <taxon>Bacteria</taxon>
        <taxon>Pseudomonadati</taxon>
        <taxon>Campylobacterota</taxon>
    </lineage>
</organism>
<gene>
    <name evidence="3" type="primary">NT02AP0006</name>
</gene>
<dbReference type="GO" id="GO:0006281">
    <property type="term" value="P:DNA repair"/>
    <property type="evidence" value="ECO:0007669"/>
    <property type="project" value="InterPro"/>
</dbReference>
<reference evidence="3" key="1">
    <citation type="journal article" date="2003" name="Appl. Environ. Microbiol.">
        <title>Evidence of chemolithoautotrophy in the bacterial community associated with Alvinella pompejana, a hydrothermal vent polychaete.</title>
        <authorList>
            <person name="Campbell B.J."/>
            <person name="Stein J.L."/>
            <person name="Cary S.C."/>
        </authorList>
    </citation>
    <scope>NUCLEOTIDE SEQUENCE</scope>
</reference>
<protein>
    <submittedName>
        <fullName evidence="3">Competence protein CelA</fullName>
    </submittedName>
</protein>
<feature type="chain" id="PRO_5004281643" evidence="1">
    <location>
        <begin position="20"/>
        <end position="106"/>
    </location>
</feature>